<keyword evidence="3" id="KW-0804">Transcription</keyword>
<gene>
    <name evidence="5" type="ORF">MOV08_39060</name>
</gene>
<protein>
    <submittedName>
        <fullName evidence="5">Heavy metal-responsive transcriptional regulator</fullName>
    </submittedName>
</protein>
<name>A0ABY8ALA6_9ACTN</name>
<keyword evidence="6" id="KW-1185">Reference proteome</keyword>
<dbReference type="SMART" id="SM00422">
    <property type="entry name" value="HTH_MERR"/>
    <property type="match status" value="1"/>
</dbReference>
<evidence type="ECO:0000256" key="3">
    <source>
        <dbReference type="ARBA" id="ARBA00023163"/>
    </source>
</evidence>
<dbReference type="Pfam" id="PF09278">
    <property type="entry name" value="MerR-DNA-bind"/>
    <property type="match status" value="1"/>
</dbReference>
<evidence type="ECO:0000256" key="2">
    <source>
        <dbReference type="ARBA" id="ARBA00023125"/>
    </source>
</evidence>
<reference evidence="5 6" key="1">
    <citation type="submission" date="2022-03" db="EMBL/GenBank/DDBJ databases">
        <title>Streptomyces yunnanensis P86,complete genome.</title>
        <authorList>
            <person name="Chen S."/>
            <person name="Zhang Q."/>
        </authorList>
    </citation>
    <scope>NUCLEOTIDE SEQUENCE [LARGE SCALE GENOMIC DNA]</scope>
    <source>
        <strain evidence="5 6">P86</strain>
    </source>
</reference>
<accession>A0ABY8ALA6</accession>
<dbReference type="RefSeq" id="WP_275310876.1">
    <property type="nucleotide sequence ID" value="NZ_CP095749.1"/>
</dbReference>
<proteinExistence type="predicted"/>
<evidence type="ECO:0000313" key="6">
    <source>
        <dbReference type="Proteomes" id="UP001218629"/>
    </source>
</evidence>
<dbReference type="PANTHER" id="PTHR30204">
    <property type="entry name" value="REDOX-CYCLING DRUG-SENSING TRANSCRIPTIONAL ACTIVATOR SOXR"/>
    <property type="match status" value="1"/>
</dbReference>
<dbReference type="InterPro" id="IPR047057">
    <property type="entry name" value="MerR_fam"/>
</dbReference>
<dbReference type="SUPFAM" id="SSF46955">
    <property type="entry name" value="Putative DNA-binding domain"/>
    <property type="match status" value="1"/>
</dbReference>
<evidence type="ECO:0000313" key="5">
    <source>
        <dbReference type="EMBL" id="WEB44700.1"/>
    </source>
</evidence>
<sequence>MRIGALAAATGTTPKTLRFYEQAGLLADPPRTAGGYRDYPAHAPARVAFIRSAQAAGLSLAEIRDVLAIRDSGHPPCAHVTELLDRHLTDVEHRIAELEATRAMLRELTRTASVTDPATCTEGDICRILAADRVGA</sequence>
<dbReference type="Proteomes" id="UP001218629">
    <property type="component" value="Chromosome"/>
</dbReference>
<feature type="domain" description="HTH merR-type" evidence="4">
    <location>
        <begin position="1"/>
        <end position="69"/>
    </location>
</feature>
<dbReference type="PRINTS" id="PR00040">
    <property type="entry name" value="HTHMERR"/>
</dbReference>
<keyword evidence="2" id="KW-0238">DNA-binding</keyword>
<dbReference type="EMBL" id="CP095749">
    <property type="protein sequence ID" value="WEB44700.1"/>
    <property type="molecule type" value="Genomic_DNA"/>
</dbReference>
<organism evidence="5 6">
    <name type="scientific">Streptomyces yunnanensis</name>
    <dbReference type="NCBI Taxonomy" id="156453"/>
    <lineage>
        <taxon>Bacteria</taxon>
        <taxon>Bacillati</taxon>
        <taxon>Actinomycetota</taxon>
        <taxon>Actinomycetes</taxon>
        <taxon>Kitasatosporales</taxon>
        <taxon>Streptomycetaceae</taxon>
        <taxon>Streptomyces</taxon>
    </lineage>
</organism>
<keyword evidence="1" id="KW-0805">Transcription regulation</keyword>
<dbReference type="PANTHER" id="PTHR30204:SF94">
    <property type="entry name" value="HEAVY METAL-DEPENDENT TRANSCRIPTIONAL REGULATOR HI_0293-RELATED"/>
    <property type="match status" value="1"/>
</dbReference>
<dbReference type="InterPro" id="IPR015358">
    <property type="entry name" value="Tscrpt_reg_MerR_DNA-bd"/>
</dbReference>
<dbReference type="Gene3D" id="1.10.1660.10">
    <property type="match status" value="1"/>
</dbReference>
<dbReference type="Pfam" id="PF00376">
    <property type="entry name" value="MerR"/>
    <property type="match status" value="1"/>
</dbReference>
<dbReference type="CDD" id="cd04770">
    <property type="entry name" value="HTH_HMRTR"/>
    <property type="match status" value="1"/>
</dbReference>
<dbReference type="InterPro" id="IPR009061">
    <property type="entry name" value="DNA-bd_dom_put_sf"/>
</dbReference>
<dbReference type="InterPro" id="IPR000551">
    <property type="entry name" value="MerR-type_HTH_dom"/>
</dbReference>
<evidence type="ECO:0000259" key="4">
    <source>
        <dbReference type="PROSITE" id="PS50937"/>
    </source>
</evidence>
<evidence type="ECO:0000256" key="1">
    <source>
        <dbReference type="ARBA" id="ARBA00023015"/>
    </source>
</evidence>
<dbReference type="PROSITE" id="PS50937">
    <property type="entry name" value="HTH_MERR_2"/>
    <property type="match status" value="1"/>
</dbReference>